<keyword evidence="3" id="KW-0633">Potassium transport</keyword>
<evidence type="ECO:0000259" key="13">
    <source>
        <dbReference type="Pfam" id="PF17655"/>
    </source>
</evidence>
<evidence type="ECO:0000313" key="15">
    <source>
        <dbReference type="Proteomes" id="UP001500582"/>
    </source>
</evidence>
<dbReference type="RefSeq" id="WP_345209901.1">
    <property type="nucleotide sequence ID" value="NZ_BAABFT010000002.1"/>
</dbReference>
<evidence type="ECO:0000256" key="9">
    <source>
        <dbReference type="ARBA" id="ARBA00023136"/>
    </source>
</evidence>
<evidence type="ECO:0000256" key="3">
    <source>
        <dbReference type="ARBA" id="ARBA00022538"/>
    </source>
</evidence>
<comment type="caution">
    <text evidence="14">The sequence shown here is derived from an EMBL/GenBank/DDBJ whole genome shotgun (WGS) entry which is preliminary data.</text>
</comment>
<accession>A0ABP8FZ54</accession>
<dbReference type="Pfam" id="PF07885">
    <property type="entry name" value="Ion_trans_2"/>
    <property type="match status" value="1"/>
</dbReference>
<comment type="subcellular location">
    <subcellularLocation>
        <location evidence="1">Membrane</location>
        <topology evidence="1">Multi-pass membrane protein</topology>
    </subcellularLocation>
</comment>
<name>A0ABP8FZ54_9SPHI</name>
<dbReference type="InterPro" id="IPR016449">
    <property type="entry name" value="K_chnl_inward-rec_Kir"/>
</dbReference>
<evidence type="ECO:0000256" key="1">
    <source>
        <dbReference type="ARBA" id="ARBA00004141"/>
    </source>
</evidence>
<dbReference type="PANTHER" id="PTHR11767:SF102">
    <property type="entry name" value="INWARDLY RECTIFYING POTASSIUM CHANNEL 1, ISOFORM F"/>
    <property type="match status" value="1"/>
</dbReference>
<reference evidence="15" key="1">
    <citation type="journal article" date="2019" name="Int. J. Syst. Evol. Microbiol.">
        <title>The Global Catalogue of Microorganisms (GCM) 10K type strain sequencing project: providing services to taxonomists for standard genome sequencing and annotation.</title>
        <authorList>
            <consortium name="The Broad Institute Genomics Platform"/>
            <consortium name="The Broad Institute Genome Sequencing Center for Infectious Disease"/>
            <person name="Wu L."/>
            <person name="Ma J."/>
        </authorList>
    </citation>
    <scope>NUCLEOTIDE SEQUENCE [LARGE SCALE GENOMIC DNA]</scope>
    <source>
        <strain evidence="15">JCM 17705</strain>
    </source>
</reference>
<proteinExistence type="predicted"/>
<keyword evidence="7 11" id="KW-1133">Transmembrane helix</keyword>
<dbReference type="PANTHER" id="PTHR11767">
    <property type="entry name" value="INWARD RECTIFIER POTASSIUM CHANNEL"/>
    <property type="match status" value="1"/>
</dbReference>
<keyword evidence="15" id="KW-1185">Reference proteome</keyword>
<dbReference type="SUPFAM" id="SSF81324">
    <property type="entry name" value="Voltage-gated potassium channels"/>
    <property type="match status" value="1"/>
</dbReference>
<dbReference type="InterPro" id="IPR013099">
    <property type="entry name" value="K_chnl_dom"/>
</dbReference>
<feature type="transmembrane region" description="Helical" evidence="11">
    <location>
        <begin position="61"/>
        <end position="83"/>
    </location>
</feature>
<keyword evidence="2" id="KW-0813">Transport</keyword>
<dbReference type="Proteomes" id="UP001500582">
    <property type="component" value="Unassembled WGS sequence"/>
</dbReference>
<gene>
    <name evidence="14" type="ORF">GCM10023149_09940</name>
</gene>
<evidence type="ECO:0000256" key="11">
    <source>
        <dbReference type="SAM" id="Phobius"/>
    </source>
</evidence>
<keyword evidence="5" id="KW-0851">Voltage-gated channel</keyword>
<evidence type="ECO:0000256" key="5">
    <source>
        <dbReference type="ARBA" id="ARBA00022882"/>
    </source>
</evidence>
<evidence type="ECO:0000313" key="14">
    <source>
        <dbReference type="EMBL" id="GAA4313972.1"/>
    </source>
</evidence>
<dbReference type="PRINTS" id="PR01320">
    <property type="entry name" value="KIRCHANNEL"/>
</dbReference>
<evidence type="ECO:0000256" key="7">
    <source>
        <dbReference type="ARBA" id="ARBA00022989"/>
    </source>
</evidence>
<evidence type="ECO:0000256" key="8">
    <source>
        <dbReference type="ARBA" id="ARBA00023065"/>
    </source>
</evidence>
<keyword evidence="10" id="KW-0407">Ion channel</keyword>
<evidence type="ECO:0000256" key="4">
    <source>
        <dbReference type="ARBA" id="ARBA00022692"/>
    </source>
</evidence>
<dbReference type="Gene3D" id="1.10.287.70">
    <property type="match status" value="1"/>
</dbReference>
<feature type="transmembrane region" description="Helical" evidence="11">
    <location>
        <begin position="124"/>
        <end position="149"/>
    </location>
</feature>
<keyword evidence="8" id="KW-0406">Ion transport</keyword>
<dbReference type="SUPFAM" id="SSF81296">
    <property type="entry name" value="E set domains"/>
    <property type="match status" value="1"/>
</dbReference>
<evidence type="ECO:0000256" key="2">
    <source>
        <dbReference type="ARBA" id="ARBA00022448"/>
    </source>
</evidence>
<sequence length="315" mass="35216">MADHIPKENPEDDLGFGPQPVLKSQPLLNKDGSVNIRRTGIPFFNTADNYHSLITMSWAKFWAIVLSGYLVTNLIFACIYVALGSTSLDGHSGPTMVDRFQDAFFFSAQTISTVGYGHISPQGIAANTVAAIESMMGLLAFALATGLLYGRFSRPTAKIIYSNNILIAPYRDGGKGVMFRLANLRRNVLLDLEIEVIFSYNELVNGKPTRRFFQLELERKAVSLLTINWTVVHPLDENSPLHNMPPQEMEEKQASFSVLLKAFDDTFSQTIHSRTAYRHCDIVWYAKFVPSFDRDEDGRIVFDLSKIGSYEGVSG</sequence>
<keyword evidence="4 11" id="KW-0812">Transmembrane</keyword>
<dbReference type="InterPro" id="IPR013518">
    <property type="entry name" value="K_chnl_inward-rec_Kir_cyto"/>
</dbReference>
<organism evidence="14 15">
    <name type="scientific">Mucilaginibacter gynuensis</name>
    <dbReference type="NCBI Taxonomy" id="1302236"/>
    <lineage>
        <taxon>Bacteria</taxon>
        <taxon>Pseudomonadati</taxon>
        <taxon>Bacteroidota</taxon>
        <taxon>Sphingobacteriia</taxon>
        <taxon>Sphingobacteriales</taxon>
        <taxon>Sphingobacteriaceae</taxon>
        <taxon>Mucilaginibacter</taxon>
    </lineage>
</organism>
<dbReference type="InterPro" id="IPR041647">
    <property type="entry name" value="IRK_C"/>
</dbReference>
<keyword evidence="6" id="KW-0630">Potassium</keyword>
<dbReference type="Gene3D" id="2.60.40.1400">
    <property type="entry name" value="G protein-activated inward rectifier potassium channel 1"/>
    <property type="match status" value="1"/>
</dbReference>
<keyword evidence="9 11" id="KW-0472">Membrane</keyword>
<evidence type="ECO:0000256" key="10">
    <source>
        <dbReference type="ARBA" id="ARBA00023303"/>
    </source>
</evidence>
<protein>
    <submittedName>
        <fullName evidence="14">Ion channel</fullName>
    </submittedName>
</protein>
<dbReference type="InterPro" id="IPR014756">
    <property type="entry name" value="Ig_E-set"/>
</dbReference>
<evidence type="ECO:0000256" key="6">
    <source>
        <dbReference type="ARBA" id="ARBA00022958"/>
    </source>
</evidence>
<dbReference type="Pfam" id="PF17655">
    <property type="entry name" value="IRK_C"/>
    <property type="match status" value="1"/>
</dbReference>
<dbReference type="EMBL" id="BAABFT010000002">
    <property type="protein sequence ID" value="GAA4313972.1"/>
    <property type="molecule type" value="Genomic_DNA"/>
</dbReference>
<feature type="domain" description="Inward rectifier potassium channel C-terminal" evidence="13">
    <location>
        <begin position="160"/>
        <end position="309"/>
    </location>
</feature>
<evidence type="ECO:0000259" key="12">
    <source>
        <dbReference type="Pfam" id="PF07885"/>
    </source>
</evidence>
<feature type="domain" description="Potassium channel" evidence="12">
    <location>
        <begin position="72"/>
        <end position="148"/>
    </location>
</feature>